<dbReference type="InterPro" id="IPR013578">
    <property type="entry name" value="Peptidase_M16C_assoc"/>
</dbReference>
<feature type="region of interest" description="Disordered" evidence="2">
    <location>
        <begin position="14"/>
        <end position="49"/>
    </location>
</feature>
<evidence type="ECO:0000256" key="2">
    <source>
        <dbReference type="SAM" id="MobiDB-lite"/>
    </source>
</evidence>
<dbReference type="Pfam" id="PF22516">
    <property type="entry name" value="PreP_C"/>
    <property type="match status" value="1"/>
</dbReference>
<dbReference type="Proteomes" id="UP000557509">
    <property type="component" value="Unassembled WGS sequence"/>
</dbReference>
<evidence type="ECO:0000313" key="6">
    <source>
        <dbReference type="Proteomes" id="UP000557509"/>
    </source>
</evidence>
<dbReference type="Pfam" id="PF00244">
    <property type="entry name" value="14-3-3"/>
    <property type="match status" value="1"/>
</dbReference>
<name>A0A7J6K1V2_TOXGO</name>
<feature type="region of interest" description="Disordered" evidence="2">
    <location>
        <begin position="1457"/>
        <end position="1482"/>
    </location>
</feature>
<protein>
    <submittedName>
        <fullName evidence="5">Peptidase M16 inactive domain-containing protein</fullName>
    </submittedName>
</protein>
<dbReference type="SMART" id="SM01264">
    <property type="entry name" value="M16C_associated"/>
    <property type="match status" value="1"/>
</dbReference>
<dbReference type="Pfam" id="PF08367">
    <property type="entry name" value="M16C_assoc"/>
    <property type="match status" value="1"/>
</dbReference>
<evidence type="ECO:0000259" key="4">
    <source>
        <dbReference type="SMART" id="SM01264"/>
    </source>
</evidence>
<dbReference type="SMART" id="SM00101">
    <property type="entry name" value="14_3_3"/>
    <property type="match status" value="1"/>
</dbReference>
<dbReference type="VEuPathDB" id="ToxoDB:TGME49_227952"/>
<proteinExistence type="inferred from homology"/>
<dbReference type="InterPro" id="IPR011249">
    <property type="entry name" value="Metalloenz_LuxS/M16"/>
</dbReference>
<dbReference type="EMBL" id="JAAUHK010000195">
    <property type="protein sequence ID" value="KAF4640800.1"/>
    <property type="molecule type" value="Genomic_DNA"/>
</dbReference>
<dbReference type="GO" id="GO:0046872">
    <property type="term" value="F:metal ion binding"/>
    <property type="evidence" value="ECO:0007669"/>
    <property type="project" value="InterPro"/>
</dbReference>
<evidence type="ECO:0000313" key="5">
    <source>
        <dbReference type="EMBL" id="KAF4640800.1"/>
    </source>
</evidence>
<dbReference type="InterPro" id="IPR036815">
    <property type="entry name" value="14-3-3_dom_sf"/>
</dbReference>
<comment type="similarity">
    <text evidence="1">Belongs to the 14-3-3 family.</text>
</comment>
<dbReference type="InterPro" id="IPR023410">
    <property type="entry name" value="14-3-3_domain"/>
</dbReference>
<reference evidence="5 6" key="1">
    <citation type="submission" date="2020-03" db="EMBL/GenBank/DDBJ databases">
        <title>Genome sequence of Toxoplasma gondii RH-88 strain.</title>
        <authorList>
            <person name="Lorenzi H.A."/>
            <person name="Venepally P."/>
            <person name="Rozenberg A."/>
            <person name="Sibley D."/>
        </authorList>
    </citation>
    <scope>NUCLEOTIDE SEQUENCE [LARGE SCALE GENOMIC DNA]</scope>
    <source>
        <strain evidence="5 6">RH-88</strain>
    </source>
</reference>
<gene>
    <name evidence="5" type="ORF">TGRH88_047260</name>
</gene>
<feature type="region of interest" description="Disordered" evidence="2">
    <location>
        <begin position="446"/>
        <end position="466"/>
    </location>
</feature>
<dbReference type="SUPFAM" id="SSF63411">
    <property type="entry name" value="LuxS/MPP-like metallohydrolase"/>
    <property type="match status" value="4"/>
</dbReference>
<dbReference type="VEuPathDB" id="ToxoDB:TGME49_227948"/>
<dbReference type="PANTHER" id="PTHR43016">
    <property type="entry name" value="PRESEQUENCE PROTEASE"/>
    <property type="match status" value="1"/>
</dbReference>
<sequence length="1742" mass="192189">MSISLATLPLAGGLAVPPQEKTQRSQSGALRVPSSPPTPKADPSTPEHTSAFEKLKIHQIAMRVVKVAELQRRLRHKKLAPLQDEEQIAALSGIRLENVLAFRNLVSATKRATAASVPIGEKDPLLGRTTLALSIFNIPTEVQRRITDKDRWRRLFPAARGERPGGGLTLLFLALMAEACRRFDEADVYVIQLLVRKASRLEELTEEERACVQRAFNRRIQRSKHSLKQVTALERAFDARRDAGQPNRTYRLAEVAAYKERLKDDIVRHCYAIVWAVTHLIMPSPGSAATQMFSYKWIATAFRQVTQFTDSVPQYQCLQLAESNYQQAVNVAKTDTTLRPCDMLRIETLISWANFLFYNLEKRQEALASARETLQEAIAQLETVPEEHFAEVVEALQILMKSVWRWNQESRKDAIRHTGKECGGALRLRRFFRCQRMRFSVVSAPMATPSTATGSPPVSSPCSSSVQRRGLSLGKRATIPSFLASGRRPAGLSSVLSSPIRAAAAISVAAAFASQVPSLTALLSSISCSSPAPNPLAFTCLPPPACPLPAQKGPLSTPAAPSTPREAPRSPLSASAWASPAFSASSQSPCYSAFAVPSTANAWEGRLFSVMPAAALSSGSRGASAAQAEGAGSLTTLAAPAHPAFVVTSQDTVPELHLAVTEYVHRKTGAHVVSLTVPSTEKEKVFCIAFRTPVVDSTGVPHILEHSVLSGSAKYPVKEPFAELLKGSLYSYLNASTYPDRTLYPVASANDEDFYNLANVYFDAVFQPRAVRDPDVLLQEGWRLEVTSEDEKEAADAVRLRGEDEAPRPRERRRKLAYQGVVLNEMKGVYSSPEALLWKAQMQTLFPDIPAYFHDSGGDPEVIKTLSFDDFVAFYNRFYHPSNARIFFWGSDNVLDRLNFVDRNLNNLQVPKTCDRAVEASSAVPSQPLLPSPRRVTRTFPAPKEQLEDFVTVSMVLDPLGVAVPTPFQRQTLGVLTHLLVGTSPSPLYRALTESGLGKQVMGELEDGLKHLIFTAGLKGIPQQSAEDSSVVDKVEQIVLDCLEKHAREGFSEEAIEAAINSREFLLREFNTGTFPKGLAVIREMAALWTEDRDPVEGLRFEEHFEELRRRLKSGEPVFQNLLQKFFIGNPHRATIHLRADPDEEARREAQEKAEISALQASLSSEKLDFLEKQTKELKARQMAEDPPEALATLPTLSLEDVDKEGEEIPTSIEPFLDGRAAILRHVLPTSGILYADVAFPLHTLAVEDLQYLSLFSRLTVEAGTSTKDEATLIHHIGRYTGGILPVTDIRTLHEKQDEVADPYLSVGYFVLKGKVLKPHIHELFATMAEVMTDANLGNARRGREILKETLSSLEAAFLHSGHAVAASRILASLTTTGYISELRGGYAYLEFIKDLKKQADKDWAPIEAKLKSIRGKLLQAQREQLLVNLTGEADVLEKATSPSTAGGRALAAAVKAMRRDPPHSHSPHSSRHSHTLDGKRAVTPCPWGEELKKKRALVPTKDEGTVGEGFVIPTQVNYVGLGGRLFKPGEPFSGSTAVATRALSTGYIWDSVRVQGGAYGSSFRSDLTGIFLFTSYRDPHLRETLQKYLGAADALRHFAETLDERARTRAILGVIRDLDQPTQNDQKGYRGLWEAIQGQSKEDRQRYRREVLGTSPEAIRTFAQRLEASLRGELRSRTLKESTLDRERVADSSLPEDSFRARNLVTVVVGSRTAFDDAARQDADLVYSLRSVMGDVKPNAN</sequence>
<feature type="domain" description="Peptidase M16C associated" evidence="4">
    <location>
        <begin position="1138"/>
        <end position="1396"/>
    </location>
</feature>
<dbReference type="InterPro" id="IPR007863">
    <property type="entry name" value="Peptidase_M16_C"/>
</dbReference>
<feature type="region of interest" description="Disordered" evidence="2">
    <location>
        <begin position="551"/>
        <end position="572"/>
    </location>
</feature>
<dbReference type="InterPro" id="IPR055130">
    <property type="entry name" value="PreP_C"/>
</dbReference>
<accession>A0A7J6K1V2</accession>
<evidence type="ECO:0000259" key="3">
    <source>
        <dbReference type="SMART" id="SM00101"/>
    </source>
</evidence>
<dbReference type="GO" id="GO:0004222">
    <property type="term" value="F:metalloendopeptidase activity"/>
    <property type="evidence" value="ECO:0007669"/>
    <property type="project" value="TreeGrafter"/>
</dbReference>
<dbReference type="GO" id="GO:0016485">
    <property type="term" value="P:protein processing"/>
    <property type="evidence" value="ECO:0007669"/>
    <property type="project" value="TreeGrafter"/>
</dbReference>
<dbReference type="Pfam" id="PF05193">
    <property type="entry name" value="Peptidase_M16_C"/>
    <property type="match status" value="1"/>
</dbReference>
<dbReference type="SUPFAM" id="SSF48445">
    <property type="entry name" value="14-3-3 protein"/>
    <property type="match status" value="1"/>
</dbReference>
<organism evidence="5 6">
    <name type="scientific">Toxoplasma gondii</name>
    <dbReference type="NCBI Taxonomy" id="5811"/>
    <lineage>
        <taxon>Eukaryota</taxon>
        <taxon>Sar</taxon>
        <taxon>Alveolata</taxon>
        <taxon>Apicomplexa</taxon>
        <taxon>Conoidasida</taxon>
        <taxon>Coccidia</taxon>
        <taxon>Eucoccidiorida</taxon>
        <taxon>Eimeriorina</taxon>
        <taxon>Sarcocystidae</taxon>
        <taxon>Toxoplasma</taxon>
    </lineage>
</organism>
<evidence type="ECO:0000256" key="1">
    <source>
        <dbReference type="ARBA" id="ARBA00006141"/>
    </source>
</evidence>
<keyword evidence="6" id="KW-1185">Reference proteome</keyword>
<dbReference type="Gene3D" id="1.20.190.20">
    <property type="entry name" value="14-3-3 domain"/>
    <property type="match status" value="1"/>
</dbReference>
<feature type="compositionally biased region" description="Low complexity" evidence="2">
    <location>
        <begin position="455"/>
        <end position="466"/>
    </location>
</feature>
<feature type="domain" description="14-3-3" evidence="3">
    <location>
        <begin position="171"/>
        <end position="417"/>
    </location>
</feature>
<comment type="caution">
    <text evidence="5">The sequence shown here is derived from an EMBL/GenBank/DDBJ whole genome shotgun (WGS) entry which is preliminary data.</text>
</comment>
<dbReference type="PANTHER" id="PTHR43016:SF13">
    <property type="entry name" value="PRESEQUENCE PROTEASE, MITOCHONDRIAL"/>
    <property type="match status" value="1"/>
</dbReference>
<dbReference type="Gene3D" id="3.30.830.10">
    <property type="entry name" value="Metalloenzyme, LuxS/M16 peptidase-like"/>
    <property type="match status" value="4"/>
</dbReference>